<evidence type="ECO:0000313" key="3">
    <source>
        <dbReference type="Proteomes" id="UP001519332"/>
    </source>
</evidence>
<reference evidence="2 3" key="1">
    <citation type="submission" date="2021-03" db="EMBL/GenBank/DDBJ databases">
        <title>Sequencing the genomes of 1000 actinobacteria strains.</title>
        <authorList>
            <person name="Klenk H.-P."/>
        </authorList>
    </citation>
    <scope>NUCLEOTIDE SEQUENCE [LARGE SCALE GENOMIC DNA]</scope>
    <source>
        <strain evidence="2 3">DSM 46670</strain>
    </source>
</reference>
<dbReference type="Pfam" id="PF00931">
    <property type="entry name" value="NB-ARC"/>
    <property type="match status" value="1"/>
</dbReference>
<dbReference type="SUPFAM" id="SSF47413">
    <property type="entry name" value="lambda repressor-like DNA-binding domains"/>
    <property type="match status" value="1"/>
</dbReference>
<dbReference type="Gene3D" id="1.25.40.10">
    <property type="entry name" value="Tetratricopeptide repeat domain"/>
    <property type="match status" value="1"/>
</dbReference>
<dbReference type="Gene3D" id="1.10.260.40">
    <property type="entry name" value="lambda repressor-like DNA-binding domains"/>
    <property type="match status" value="1"/>
</dbReference>
<keyword evidence="3" id="KW-1185">Reference proteome</keyword>
<evidence type="ECO:0000313" key="2">
    <source>
        <dbReference type="EMBL" id="MBP2323056.1"/>
    </source>
</evidence>
<dbReference type="PRINTS" id="PR00364">
    <property type="entry name" value="DISEASERSIST"/>
</dbReference>
<dbReference type="InterPro" id="IPR002182">
    <property type="entry name" value="NB-ARC"/>
</dbReference>
<dbReference type="PANTHER" id="PTHR47691">
    <property type="entry name" value="REGULATOR-RELATED"/>
    <property type="match status" value="1"/>
</dbReference>
<dbReference type="InterPro" id="IPR001387">
    <property type="entry name" value="Cro/C1-type_HTH"/>
</dbReference>
<comment type="caution">
    <text evidence="2">The sequence shown here is derived from an EMBL/GenBank/DDBJ whole genome shotgun (WGS) entry which is preliminary data.</text>
</comment>
<organism evidence="2 3">
    <name type="scientific">Kibdelosporangium banguiense</name>
    <dbReference type="NCBI Taxonomy" id="1365924"/>
    <lineage>
        <taxon>Bacteria</taxon>
        <taxon>Bacillati</taxon>
        <taxon>Actinomycetota</taxon>
        <taxon>Actinomycetes</taxon>
        <taxon>Pseudonocardiales</taxon>
        <taxon>Pseudonocardiaceae</taxon>
        <taxon>Kibdelosporangium</taxon>
    </lineage>
</organism>
<proteinExistence type="predicted"/>
<dbReference type="Proteomes" id="UP001519332">
    <property type="component" value="Unassembled WGS sequence"/>
</dbReference>
<name>A0ABS4TF52_9PSEU</name>
<evidence type="ECO:0000259" key="1">
    <source>
        <dbReference type="PROSITE" id="PS50943"/>
    </source>
</evidence>
<dbReference type="EMBL" id="JAGINW010000001">
    <property type="protein sequence ID" value="MBP2323056.1"/>
    <property type="molecule type" value="Genomic_DNA"/>
</dbReference>
<dbReference type="RefSeq" id="WP_209638950.1">
    <property type="nucleotide sequence ID" value="NZ_JAGINW010000001.1"/>
</dbReference>
<dbReference type="CDD" id="cd00093">
    <property type="entry name" value="HTH_XRE"/>
    <property type="match status" value="1"/>
</dbReference>
<protein>
    <submittedName>
        <fullName evidence="2">Tetratricopeptide (TPR) repeat protein/transcriptional regulator with XRE-family HTH domain</fullName>
    </submittedName>
</protein>
<dbReference type="PROSITE" id="PS50943">
    <property type="entry name" value="HTH_CROC1"/>
    <property type="match status" value="1"/>
</dbReference>
<dbReference type="PANTHER" id="PTHR47691:SF3">
    <property type="entry name" value="HTH-TYPE TRANSCRIPTIONAL REGULATOR RV0890C-RELATED"/>
    <property type="match status" value="1"/>
</dbReference>
<dbReference type="SMART" id="SM00028">
    <property type="entry name" value="TPR"/>
    <property type="match status" value="5"/>
</dbReference>
<dbReference type="InterPro" id="IPR011990">
    <property type="entry name" value="TPR-like_helical_dom_sf"/>
</dbReference>
<sequence length="729" mass="80243">MSGTFGDRLREARLAAGWSLRELAGRVHYNTGYLSKIENGLRPASVELAKRCDAELGTALARLIPPAVPRSAQRPAPRQLPAHEPRIVDRQDDLDALNAMLADDRMTVAVLSGTAGVGKTTLALHWAHQIRHRFPDGQLYADMRGFGPQSPVDASRVLRGFLQDLGVAPQAIPAEDDERAAMFRSLLADRHVLVVLDNARDSEHVRPLLPGSPSCAVIVTSRDRLDGLVASAGARRRTLGLFNVDTSKQMLAMRLGESGIAAEPEAAIELARLSAGLPLALSIVASRVNTEFPAPLHHLVEDLRDTRHRLDALDLGETDLNLRTVFSSSYKRLSPGAARMFRLLGVFPGSDIDVHAASALAGTDFGAARRDLAELVRAHMLTEQRPGRFGFHDLLRVYAAEKAEPQPEAIARLLDHYLHTAISGDKQLYSNQSGFEVAEPVAGAVPRQLPDYPNTIRWFDDEHQVLIACVQHAADGGWDQHAWQLPRALAGFLRLRGHWQDCLATQHIALATARRIGHRPAQADAHRLLAQVYHSLCEYSETVDHAEQAINLYGQLGDRSGEALAHRHLAWTYHEKTDYERAVAHHRQALALFRWSGHRLGEASSLNGLGWTTAYLGDYQAARGLCEQALRIADNLRDKHMQAAVRDSLGYIHHRLGSLPRAAEHYRQAITGFRELGSSYYEALSLNNLGDVQLAEEDLSSATESWQQAKAILDYLGHPKAAEVAAKLS</sequence>
<dbReference type="InterPro" id="IPR010982">
    <property type="entry name" value="Lambda_DNA-bd_dom_sf"/>
</dbReference>
<feature type="domain" description="HTH cro/C1-type" evidence="1">
    <location>
        <begin position="9"/>
        <end position="63"/>
    </location>
</feature>
<dbReference type="InterPro" id="IPR027417">
    <property type="entry name" value="P-loop_NTPase"/>
</dbReference>
<dbReference type="SUPFAM" id="SSF52540">
    <property type="entry name" value="P-loop containing nucleoside triphosphate hydrolases"/>
    <property type="match status" value="1"/>
</dbReference>
<gene>
    <name evidence="2" type="ORF">JOF56_003441</name>
</gene>
<dbReference type="Pfam" id="PF13560">
    <property type="entry name" value="HTH_31"/>
    <property type="match status" value="1"/>
</dbReference>
<dbReference type="Pfam" id="PF13424">
    <property type="entry name" value="TPR_12"/>
    <property type="match status" value="1"/>
</dbReference>
<dbReference type="Gene3D" id="3.40.50.300">
    <property type="entry name" value="P-loop containing nucleotide triphosphate hydrolases"/>
    <property type="match status" value="1"/>
</dbReference>
<dbReference type="InterPro" id="IPR019734">
    <property type="entry name" value="TPR_rpt"/>
</dbReference>
<dbReference type="SUPFAM" id="SSF48452">
    <property type="entry name" value="TPR-like"/>
    <property type="match status" value="2"/>
</dbReference>
<dbReference type="SMART" id="SM00530">
    <property type="entry name" value="HTH_XRE"/>
    <property type="match status" value="1"/>
</dbReference>
<accession>A0ABS4TF52</accession>